<proteinExistence type="predicted"/>
<dbReference type="Proteomes" id="UP000095143">
    <property type="component" value="Unassembled WGS sequence"/>
</dbReference>
<reference evidence="1 2" key="1">
    <citation type="submission" date="2016-08" db="EMBL/GenBank/DDBJ databases">
        <title>Whole genome sequence of Pseudomonas graminis strain UASWS1507, a potential biological control agent for agriculture.</title>
        <authorList>
            <person name="Crovadore J."/>
            <person name="Calmin G."/>
            <person name="Chablais R."/>
            <person name="Cochard B."/>
            <person name="Lefort F."/>
        </authorList>
    </citation>
    <scope>NUCLEOTIDE SEQUENCE [LARGE SCALE GENOMIC DNA]</scope>
    <source>
        <strain evidence="1 2">UASWS1507</strain>
    </source>
</reference>
<gene>
    <name evidence="1" type="ORF">BBI10_19155</name>
</gene>
<evidence type="ECO:0000313" key="2">
    <source>
        <dbReference type="Proteomes" id="UP000095143"/>
    </source>
</evidence>
<sequence>MPAEAGSDQAEVFRFHRFNVGEVPCIGIRYAVRDSLHLVLLGLEVAAQCLLKVILPITPSGADQLVKCLYCFFIGLK</sequence>
<dbReference type="AlphaFoldDB" id="A0A1C2DM45"/>
<organism evidence="1 2">
    <name type="scientific">Pseudomonas graminis</name>
    <dbReference type="NCBI Taxonomy" id="158627"/>
    <lineage>
        <taxon>Bacteria</taxon>
        <taxon>Pseudomonadati</taxon>
        <taxon>Pseudomonadota</taxon>
        <taxon>Gammaproteobacteria</taxon>
        <taxon>Pseudomonadales</taxon>
        <taxon>Pseudomonadaceae</taxon>
        <taxon>Pseudomonas</taxon>
    </lineage>
</organism>
<comment type="caution">
    <text evidence="1">The sequence shown here is derived from an EMBL/GenBank/DDBJ whole genome shotgun (WGS) entry which is preliminary data.</text>
</comment>
<dbReference type="EMBL" id="MDEN01000066">
    <property type="protein sequence ID" value="OCX15841.1"/>
    <property type="molecule type" value="Genomic_DNA"/>
</dbReference>
<evidence type="ECO:0000313" key="1">
    <source>
        <dbReference type="EMBL" id="OCX15841.1"/>
    </source>
</evidence>
<protein>
    <submittedName>
        <fullName evidence="1">Uncharacterized protein</fullName>
    </submittedName>
</protein>
<accession>A0A1C2DM45</accession>
<name>A0A1C2DM45_9PSED</name>